<dbReference type="InterPro" id="IPR029068">
    <property type="entry name" value="Glyas_Bleomycin-R_OHBP_Dase"/>
</dbReference>
<dbReference type="PROSITE" id="PS51819">
    <property type="entry name" value="VOC"/>
    <property type="match status" value="1"/>
</dbReference>
<dbReference type="GO" id="GO:0004462">
    <property type="term" value="F:lactoylglutathione lyase activity"/>
    <property type="evidence" value="ECO:0007669"/>
    <property type="project" value="UniProtKB-EC"/>
</dbReference>
<dbReference type="Proteomes" id="UP000219439">
    <property type="component" value="Unassembled WGS sequence"/>
</dbReference>
<comment type="cofactor">
    <cofactor evidence="14">
        <name>Zn(2+)</name>
        <dbReference type="ChEBI" id="CHEBI:29105"/>
    </cofactor>
    <text evidence="14">Binds 1 zinc ion per subunit. In the homodimer, two zinc ions are bound between subunits.</text>
</comment>
<protein>
    <recommendedName>
        <fullName evidence="4">lactoylglutathione lyase</fullName>
        <ecNumber evidence="4">4.4.1.5</ecNumber>
    </recommendedName>
    <alternativeName>
        <fullName evidence="9">Aldoketomutase</fullName>
    </alternativeName>
    <alternativeName>
        <fullName evidence="8">Glyoxalase I</fullName>
    </alternativeName>
    <alternativeName>
        <fullName evidence="7">Ketone-aldehyde mutase</fullName>
    </alternativeName>
    <alternativeName>
        <fullName evidence="10">Methylglyoxalase</fullName>
    </alternativeName>
    <alternativeName>
        <fullName evidence="11">S-D-lactoylglutathione methylglyoxal lyase</fullName>
    </alternativeName>
</protein>
<evidence type="ECO:0000256" key="3">
    <source>
        <dbReference type="ARBA" id="ARBA00010363"/>
    </source>
</evidence>
<evidence type="ECO:0000256" key="7">
    <source>
        <dbReference type="ARBA" id="ARBA00030291"/>
    </source>
</evidence>
<dbReference type="PANTHER" id="PTHR46036:SF5">
    <property type="entry name" value="LACTOYLGLUTATHIONE LYASE"/>
    <property type="match status" value="1"/>
</dbReference>
<evidence type="ECO:0000256" key="8">
    <source>
        <dbReference type="ARBA" id="ARBA00030537"/>
    </source>
</evidence>
<evidence type="ECO:0000313" key="16">
    <source>
        <dbReference type="EMBL" id="SNZ19263.1"/>
    </source>
</evidence>
<evidence type="ECO:0000256" key="9">
    <source>
        <dbReference type="ARBA" id="ARBA00030892"/>
    </source>
</evidence>
<evidence type="ECO:0000259" key="15">
    <source>
        <dbReference type="PROSITE" id="PS51819"/>
    </source>
</evidence>
<dbReference type="EC" id="4.4.1.5" evidence="4"/>
<evidence type="ECO:0000256" key="2">
    <source>
        <dbReference type="ARBA" id="ARBA00005008"/>
    </source>
</evidence>
<dbReference type="RefSeq" id="WP_244580083.1">
    <property type="nucleotide sequence ID" value="NZ_OBEL01000002.1"/>
</dbReference>
<evidence type="ECO:0000256" key="4">
    <source>
        <dbReference type="ARBA" id="ARBA00012081"/>
    </source>
</evidence>
<evidence type="ECO:0000256" key="11">
    <source>
        <dbReference type="ARBA" id="ARBA00033298"/>
    </source>
</evidence>
<dbReference type="PANTHER" id="PTHR46036">
    <property type="entry name" value="LACTOYLGLUTATHIONE LYASE"/>
    <property type="match status" value="1"/>
</dbReference>
<accession>A0A285PDF9</accession>
<name>A0A285PDF9_9HYPH</name>
<keyword evidence="5 14" id="KW-0479">Metal-binding</keyword>
<dbReference type="EMBL" id="OBEL01000002">
    <property type="protein sequence ID" value="SNZ19263.1"/>
    <property type="molecule type" value="Genomic_DNA"/>
</dbReference>
<dbReference type="InterPro" id="IPR004360">
    <property type="entry name" value="Glyas_Fos-R_dOase_dom"/>
</dbReference>
<comment type="cofactor">
    <cofactor evidence="1">
        <name>Ni(2+)</name>
        <dbReference type="ChEBI" id="CHEBI:49786"/>
    </cofactor>
</comment>
<dbReference type="GO" id="GO:0046872">
    <property type="term" value="F:metal ion binding"/>
    <property type="evidence" value="ECO:0007669"/>
    <property type="project" value="UniProtKB-KW"/>
</dbReference>
<evidence type="ECO:0000256" key="13">
    <source>
        <dbReference type="PIRSR" id="PIRSR604361-1"/>
    </source>
</evidence>
<dbReference type="SUPFAM" id="SSF54593">
    <property type="entry name" value="Glyoxalase/Bleomycin resistance protein/Dihydroxybiphenyl dioxygenase"/>
    <property type="match status" value="1"/>
</dbReference>
<evidence type="ECO:0000256" key="1">
    <source>
        <dbReference type="ARBA" id="ARBA00001967"/>
    </source>
</evidence>
<feature type="active site" description="Proton donor/acceptor" evidence="13">
    <location>
        <position position="138"/>
    </location>
</feature>
<dbReference type="InterPro" id="IPR037523">
    <property type="entry name" value="VOC_core"/>
</dbReference>
<sequence length="142" mass="15816">MTMMPNPQSIPHRLLHAMIRVGDLERSVAFYRDALGMRELRREDYPDGQFTLSFLGYGDERNASVIELTYNYGEKDYGHGTGFGHIAVAVADIAAACERLAGMNVKILRDPGPMTYSATNGQRDVIAFIEDPDGYRIELIGT</sequence>
<evidence type="ECO:0000256" key="12">
    <source>
        <dbReference type="ARBA" id="ARBA00048273"/>
    </source>
</evidence>
<organism evidence="16 17">
    <name type="scientific">Cohaesibacter gelatinilyticus</name>
    <dbReference type="NCBI Taxonomy" id="372072"/>
    <lineage>
        <taxon>Bacteria</taxon>
        <taxon>Pseudomonadati</taxon>
        <taxon>Pseudomonadota</taxon>
        <taxon>Alphaproteobacteria</taxon>
        <taxon>Hyphomicrobiales</taxon>
        <taxon>Cohaesibacteraceae</taxon>
    </lineage>
</organism>
<dbReference type="InterPro" id="IPR004361">
    <property type="entry name" value="Glyoxalase_1"/>
</dbReference>
<comment type="similarity">
    <text evidence="3">Belongs to the glyoxalase I family.</text>
</comment>
<evidence type="ECO:0000256" key="5">
    <source>
        <dbReference type="ARBA" id="ARBA00022723"/>
    </source>
</evidence>
<evidence type="ECO:0000256" key="6">
    <source>
        <dbReference type="ARBA" id="ARBA00023239"/>
    </source>
</evidence>
<feature type="binding site" evidence="14">
    <location>
        <position position="138"/>
    </location>
    <ligand>
        <name>Zn(2+)</name>
        <dbReference type="ChEBI" id="CHEBI:29105"/>
        <note>ligand shared between dimeric partners</note>
    </ligand>
</feature>
<proteinExistence type="inferred from homology"/>
<dbReference type="GO" id="GO:0019243">
    <property type="term" value="P:methylglyoxal catabolic process to D-lactate via S-lactoyl-glutathione"/>
    <property type="evidence" value="ECO:0007669"/>
    <property type="project" value="TreeGrafter"/>
</dbReference>
<comment type="pathway">
    <text evidence="2">Secondary metabolite metabolism; methylglyoxal degradation; (R)-lactate from methylglyoxal: step 1/2.</text>
</comment>
<reference evidence="16 17" key="1">
    <citation type="submission" date="2017-09" db="EMBL/GenBank/DDBJ databases">
        <authorList>
            <person name="Ehlers B."/>
            <person name="Leendertz F.H."/>
        </authorList>
    </citation>
    <scope>NUCLEOTIDE SEQUENCE [LARGE SCALE GENOMIC DNA]</scope>
    <source>
        <strain evidence="16 17">DSM 18289</strain>
    </source>
</reference>
<dbReference type="InterPro" id="IPR018146">
    <property type="entry name" value="Glyoxalase_1_CS"/>
</dbReference>
<keyword evidence="6 16" id="KW-0456">Lyase</keyword>
<comment type="catalytic activity">
    <reaction evidence="12">
        <text>(R)-S-lactoylglutathione = methylglyoxal + glutathione</text>
        <dbReference type="Rhea" id="RHEA:19069"/>
        <dbReference type="ChEBI" id="CHEBI:17158"/>
        <dbReference type="ChEBI" id="CHEBI:57474"/>
        <dbReference type="ChEBI" id="CHEBI:57925"/>
        <dbReference type="EC" id="4.4.1.5"/>
    </reaction>
</comment>
<evidence type="ECO:0000256" key="10">
    <source>
        <dbReference type="ARBA" id="ARBA00032460"/>
    </source>
</evidence>
<dbReference type="UniPathway" id="UPA00619">
    <property type="reaction ID" value="UER00675"/>
</dbReference>
<feature type="binding site" evidence="14">
    <location>
        <position position="85"/>
    </location>
    <ligand>
        <name>Zn(2+)</name>
        <dbReference type="ChEBI" id="CHEBI:29105"/>
        <note>ligand shared between dimeric partners</note>
    </ligand>
</feature>
<dbReference type="Pfam" id="PF00903">
    <property type="entry name" value="Glyoxalase"/>
    <property type="match status" value="1"/>
</dbReference>
<evidence type="ECO:0000256" key="14">
    <source>
        <dbReference type="PIRSR" id="PIRSR604361-3"/>
    </source>
</evidence>
<gene>
    <name evidence="16" type="ORF">SAMN06265368_2343</name>
</gene>
<evidence type="ECO:0000313" key="17">
    <source>
        <dbReference type="Proteomes" id="UP000219439"/>
    </source>
</evidence>
<feature type="binding site" evidence="14">
    <location>
        <position position="67"/>
    </location>
    <ligand>
        <name>Zn(2+)</name>
        <dbReference type="ChEBI" id="CHEBI:29105"/>
        <note>ligand shared between dimeric partners</note>
    </ligand>
</feature>
<dbReference type="Gene3D" id="3.10.180.10">
    <property type="entry name" value="2,3-Dihydroxybiphenyl 1,2-Dioxygenase, domain 1"/>
    <property type="match status" value="1"/>
</dbReference>
<dbReference type="PROSITE" id="PS00935">
    <property type="entry name" value="GLYOXALASE_I_2"/>
    <property type="match status" value="1"/>
</dbReference>
<feature type="domain" description="VOC" evidence="15">
    <location>
        <begin position="13"/>
        <end position="142"/>
    </location>
</feature>
<dbReference type="AlphaFoldDB" id="A0A285PDF9"/>
<keyword evidence="14" id="KW-0862">Zinc</keyword>
<dbReference type="GO" id="GO:0005737">
    <property type="term" value="C:cytoplasm"/>
    <property type="evidence" value="ECO:0007669"/>
    <property type="project" value="TreeGrafter"/>
</dbReference>
<dbReference type="NCBIfam" id="TIGR00068">
    <property type="entry name" value="glyox_I"/>
    <property type="match status" value="1"/>
</dbReference>
<keyword evidence="17" id="KW-1185">Reference proteome</keyword>